<dbReference type="InterPro" id="IPR001466">
    <property type="entry name" value="Beta-lactam-related"/>
</dbReference>
<dbReference type="RefSeq" id="WP_010046672.1">
    <property type="nucleotide sequence ID" value="NZ_LT962942.1"/>
</dbReference>
<keyword evidence="1" id="KW-0732">Signal</keyword>
<name>A0A2N9BEP0_STRCX</name>
<dbReference type="EMBL" id="LT963352">
    <property type="protein sequence ID" value="SOR81806.1"/>
    <property type="molecule type" value="Genomic_DNA"/>
</dbReference>
<reference evidence="4" key="1">
    <citation type="submission" date="2017-11" db="EMBL/GenBank/DDBJ databases">
        <authorList>
            <person name="Wibberg D."/>
        </authorList>
    </citation>
    <scope>NUCLEOTIDE SEQUENCE [LARGE SCALE GENOMIC DNA]</scope>
</reference>
<feature type="signal peptide" evidence="1">
    <location>
        <begin position="1"/>
        <end position="27"/>
    </location>
</feature>
<keyword evidence="4" id="KW-1185">Reference proteome</keyword>
<dbReference type="Proteomes" id="UP000235464">
    <property type="component" value="Chromosome I"/>
</dbReference>
<dbReference type="InterPro" id="IPR050491">
    <property type="entry name" value="AmpC-like"/>
</dbReference>
<evidence type="ECO:0000256" key="1">
    <source>
        <dbReference type="SAM" id="SignalP"/>
    </source>
</evidence>
<dbReference type="EC" id="3.4.16.4" evidence="3"/>
<dbReference type="Pfam" id="PF00144">
    <property type="entry name" value="Beta-lactamase"/>
    <property type="match status" value="1"/>
</dbReference>
<dbReference type="PANTHER" id="PTHR46825">
    <property type="entry name" value="D-ALANYL-D-ALANINE-CARBOXYPEPTIDASE/ENDOPEPTIDASE AMPH"/>
    <property type="match status" value="1"/>
</dbReference>
<evidence type="ECO:0000259" key="2">
    <source>
        <dbReference type="Pfam" id="PF00144"/>
    </source>
</evidence>
<keyword evidence="3" id="KW-0121">Carboxypeptidase</keyword>
<accession>A0A2N9BEP0</accession>
<dbReference type="Gene3D" id="3.40.710.10">
    <property type="entry name" value="DD-peptidase/beta-lactamase superfamily"/>
    <property type="match status" value="1"/>
</dbReference>
<feature type="domain" description="Beta-lactamase-related" evidence="2">
    <location>
        <begin position="38"/>
        <end position="363"/>
    </location>
</feature>
<evidence type="ECO:0000313" key="4">
    <source>
        <dbReference type="Proteomes" id="UP000235464"/>
    </source>
</evidence>
<dbReference type="SUPFAM" id="SSF56601">
    <property type="entry name" value="beta-lactamase/transpeptidase-like"/>
    <property type="match status" value="1"/>
</dbReference>
<keyword evidence="3" id="KW-0645">Protease</keyword>
<feature type="chain" id="PRO_5014770322" evidence="1">
    <location>
        <begin position="28"/>
        <end position="380"/>
    </location>
</feature>
<dbReference type="AlphaFoldDB" id="A0A2N9BEP0"/>
<protein>
    <submittedName>
        <fullName evidence="3">D-alanyl-D-alanine carboxypeptidase</fullName>
        <ecNumber evidence="3">3.4.16.4</ecNumber>
    </submittedName>
</protein>
<gene>
    <name evidence="3" type="ORF">SCNRRL3882_5258</name>
</gene>
<organism evidence="3 4">
    <name type="scientific">Streptomyces chartreusis NRRL 3882</name>
    <dbReference type="NCBI Taxonomy" id="1079985"/>
    <lineage>
        <taxon>Bacteria</taxon>
        <taxon>Bacillati</taxon>
        <taxon>Actinomycetota</taxon>
        <taxon>Actinomycetes</taxon>
        <taxon>Kitasatosporales</taxon>
        <taxon>Streptomycetaceae</taxon>
        <taxon>Streptomyces</taxon>
    </lineage>
</organism>
<evidence type="ECO:0000313" key="3">
    <source>
        <dbReference type="EMBL" id="SOR81806.1"/>
    </source>
</evidence>
<proteinExistence type="predicted"/>
<sequence>MNRRTRTILTAATAVALSAALAGPAVAAPPTGDHGTTRQAVRAAVADGVPGVTVRVQQGHGTWAATAGVGNLETGTPRSTRDRYRVASISKTFVATVVLQLEAEGRLSLDDTVEKWLPGVVRGNGHDGREITLRRLLNHTSGIFDYLEDARFQRTYMTADGFLKHRFDEAEPEELLAHALANEPYFAPGTSFEYSNTNYLLAARVIEKVTGNDDYGDEIDRRIIAPLHLTSTSVPTTRVTLPRPSSRAYSKLARTDTGPTYDVTELNARLAYGSGQMVSSSADLNRFYSALLRGRLLPPEQLKEMKTTVPSSRETSRYGLGLVDRELSCGVHVWGHDGGIFGWNSDAVTTEDGRHSLAVNFNGDWSGSTDAIIEAEFCGK</sequence>
<dbReference type="PANTHER" id="PTHR46825:SF7">
    <property type="entry name" value="D-ALANYL-D-ALANINE CARBOXYPEPTIDASE"/>
    <property type="match status" value="1"/>
</dbReference>
<dbReference type="OrthoDB" id="5177574at2"/>
<keyword evidence="3" id="KW-0378">Hydrolase</keyword>
<dbReference type="GO" id="GO:0009002">
    <property type="term" value="F:serine-type D-Ala-D-Ala carboxypeptidase activity"/>
    <property type="evidence" value="ECO:0007669"/>
    <property type="project" value="UniProtKB-EC"/>
</dbReference>
<dbReference type="InterPro" id="IPR012338">
    <property type="entry name" value="Beta-lactam/transpept-like"/>
</dbReference>